<dbReference type="Proteomes" id="UP000295722">
    <property type="component" value="Unassembled WGS sequence"/>
</dbReference>
<dbReference type="GO" id="GO:0030170">
    <property type="term" value="F:pyridoxal phosphate binding"/>
    <property type="evidence" value="ECO:0007669"/>
    <property type="project" value="InterPro"/>
</dbReference>
<name>A0A4R5LZF2_9BURK</name>
<dbReference type="RefSeq" id="WP_133199603.1">
    <property type="nucleotide sequence ID" value="NZ_JBHUCW010000044.1"/>
</dbReference>
<dbReference type="EMBL" id="SMRP01000037">
    <property type="protein sequence ID" value="TDG17956.1"/>
    <property type="molecule type" value="Genomic_DNA"/>
</dbReference>
<evidence type="ECO:0000256" key="5">
    <source>
        <dbReference type="RuleBase" id="RU003560"/>
    </source>
</evidence>
<protein>
    <submittedName>
        <fullName evidence="6">Aminotransferase class III-fold pyridoxal phosphate-dependent enzyme</fullName>
    </submittedName>
</protein>
<dbReference type="GO" id="GO:0005829">
    <property type="term" value="C:cytosol"/>
    <property type="evidence" value="ECO:0007669"/>
    <property type="project" value="TreeGrafter"/>
</dbReference>
<evidence type="ECO:0000256" key="4">
    <source>
        <dbReference type="ARBA" id="ARBA00022898"/>
    </source>
</evidence>
<keyword evidence="7" id="KW-1185">Reference proteome</keyword>
<evidence type="ECO:0000256" key="1">
    <source>
        <dbReference type="ARBA" id="ARBA00008954"/>
    </source>
</evidence>
<dbReference type="InterPro" id="IPR005814">
    <property type="entry name" value="Aminotrans_3"/>
</dbReference>
<dbReference type="AlphaFoldDB" id="A0A4R5LZF2"/>
<reference evidence="6 7" key="1">
    <citation type="submission" date="2019-03" db="EMBL/GenBank/DDBJ databases">
        <title>Paraburkholderia sp. 4M-K11, isolated from subtropical forest soil.</title>
        <authorList>
            <person name="Gao Z.-H."/>
            <person name="Qiu L.-H."/>
        </authorList>
    </citation>
    <scope>NUCLEOTIDE SEQUENCE [LARGE SCALE GENOMIC DNA]</scope>
    <source>
        <strain evidence="6 7">4M-K11</strain>
    </source>
</reference>
<evidence type="ECO:0000256" key="2">
    <source>
        <dbReference type="ARBA" id="ARBA00022576"/>
    </source>
</evidence>
<keyword evidence="2 6" id="KW-0032">Aminotransferase</keyword>
<evidence type="ECO:0000313" key="7">
    <source>
        <dbReference type="Proteomes" id="UP000295722"/>
    </source>
</evidence>
<sequence length="459" mass="50098">MIEHEMNTDAENDIRMADVRNHFHPVTNPQTLERLGPAIVSEGEGIRVRIDGKTYIDGFSGLGCVNVGYGNQTLCDAAYAAMKRLSFCHSFLSQSNEHAALLSAKLAELTNGEFEKFFFASTGSDANESVVKLAWYYWRLRGQPKRKILLSREYAYHGNTVVATALTGIGHYHHQFDLPLKGLVHHVNASYGYRCGEGLTPLEQGRAAAASLENKIVELGAENIAAFFVEPIQGAGGIIMPSEGYLQAVQEICNRYDILLVADEVVTGFGKTGAMFAWQHYGFKPDILSLAKGITSSYFPLSAVGLSKRVAAVFAGADEDFEHGFTNSGHPVAAAVALANIDVIEREKLLENVTATIGPTLRKWMERFAKHPSVGEARSVGVIAALDFCWGDSEAEQAAFCERVGHEAFNNGLITRPIGPVLGLMFPLITNAAELESSMTMLERAIETVFSELRTEMPT</sequence>
<comment type="similarity">
    <text evidence="1 5">Belongs to the class-III pyridoxal-phosphate-dependent aminotransferase family.</text>
</comment>
<dbReference type="Pfam" id="PF00202">
    <property type="entry name" value="Aminotran_3"/>
    <property type="match status" value="1"/>
</dbReference>
<dbReference type="SUPFAM" id="SSF53383">
    <property type="entry name" value="PLP-dependent transferases"/>
    <property type="match status" value="1"/>
</dbReference>
<evidence type="ECO:0000313" key="6">
    <source>
        <dbReference type="EMBL" id="TDG17956.1"/>
    </source>
</evidence>
<dbReference type="InterPro" id="IPR015422">
    <property type="entry name" value="PyrdxlP-dep_Trfase_small"/>
</dbReference>
<keyword evidence="4 5" id="KW-0663">Pyridoxal phosphate</keyword>
<dbReference type="InterPro" id="IPR015424">
    <property type="entry name" value="PyrdxlP-dep_Trfase"/>
</dbReference>
<gene>
    <name evidence="6" type="ORF">EYW47_36165</name>
</gene>
<dbReference type="CDD" id="cd00610">
    <property type="entry name" value="OAT_like"/>
    <property type="match status" value="1"/>
</dbReference>
<dbReference type="Gene3D" id="3.90.1150.10">
    <property type="entry name" value="Aspartate Aminotransferase, domain 1"/>
    <property type="match status" value="1"/>
</dbReference>
<evidence type="ECO:0000256" key="3">
    <source>
        <dbReference type="ARBA" id="ARBA00022679"/>
    </source>
</evidence>
<dbReference type="OrthoDB" id="3398487at2"/>
<dbReference type="InterPro" id="IPR015421">
    <property type="entry name" value="PyrdxlP-dep_Trfase_major"/>
</dbReference>
<dbReference type="PANTHER" id="PTHR43094:SF1">
    <property type="entry name" value="AMINOTRANSFERASE CLASS-III"/>
    <property type="match status" value="1"/>
</dbReference>
<proteinExistence type="inferred from homology"/>
<accession>A0A4R5LZF2</accession>
<dbReference type="Gene3D" id="3.40.640.10">
    <property type="entry name" value="Type I PLP-dependent aspartate aminotransferase-like (Major domain)"/>
    <property type="match status" value="1"/>
</dbReference>
<dbReference type="GO" id="GO:0008483">
    <property type="term" value="F:transaminase activity"/>
    <property type="evidence" value="ECO:0007669"/>
    <property type="project" value="UniProtKB-KW"/>
</dbReference>
<dbReference type="FunFam" id="3.40.640.10:FF:000014">
    <property type="entry name" value="Adenosylmethionine-8-amino-7-oxononanoate aminotransferase, probable"/>
    <property type="match status" value="1"/>
</dbReference>
<organism evidence="6 7">
    <name type="scientific">Paraburkholderia silviterrae</name>
    <dbReference type="NCBI Taxonomy" id="2528715"/>
    <lineage>
        <taxon>Bacteria</taxon>
        <taxon>Pseudomonadati</taxon>
        <taxon>Pseudomonadota</taxon>
        <taxon>Betaproteobacteria</taxon>
        <taxon>Burkholderiales</taxon>
        <taxon>Burkholderiaceae</taxon>
        <taxon>Paraburkholderia</taxon>
    </lineage>
</organism>
<keyword evidence="3 6" id="KW-0808">Transferase</keyword>
<comment type="caution">
    <text evidence="6">The sequence shown here is derived from an EMBL/GenBank/DDBJ whole genome shotgun (WGS) entry which is preliminary data.</text>
</comment>
<dbReference type="PANTHER" id="PTHR43094">
    <property type="entry name" value="AMINOTRANSFERASE"/>
    <property type="match status" value="1"/>
</dbReference>